<reference evidence="1 2" key="1">
    <citation type="submission" date="2018-11" db="EMBL/GenBank/DDBJ databases">
        <authorList>
            <consortium name="Pathogen Informatics"/>
        </authorList>
    </citation>
    <scope>NUCLEOTIDE SEQUENCE [LARGE SCALE GENOMIC DNA]</scope>
    <source>
        <strain evidence="1 2">Zambia</strain>
    </source>
</reference>
<dbReference type="EMBL" id="UZAI01017064">
    <property type="protein sequence ID" value="VDP19994.1"/>
    <property type="molecule type" value="Genomic_DNA"/>
</dbReference>
<protein>
    <submittedName>
        <fullName evidence="1">Uncharacterized protein</fullName>
    </submittedName>
</protein>
<gene>
    <name evidence="1" type="ORF">SMRZ_LOCUS16111</name>
</gene>
<evidence type="ECO:0000313" key="2">
    <source>
        <dbReference type="Proteomes" id="UP000277204"/>
    </source>
</evidence>
<evidence type="ECO:0000313" key="1">
    <source>
        <dbReference type="EMBL" id="VDP19994.1"/>
    </source>
</evidence>
<proteinExistence type="predicted"/>
<dbReference type="AlphaFoldDB" id="A0A183MJ86"/>
<dbReference type="Proteomes" id="UP000277204">
    <property type="component" value="Unassembled WGS sequence"/>
</dbReference>
<accession>A0A183MJ86</accession>
<organism evidence="1 2">
    <name type="scientific">Schistosoma margrebowiei</name>
    <dbReference type="NCBI Taxonomy" id="48269"/>
    <lineage>
        <taxon>Eukaryota</taxon>
        <taxon>Metazoa</taxon>
        <taxon>Spiralia</taxon>
        <taxon>Lophotrochozoa</taxon>
        <taxon>Platyhelminthes</taxon>
        <taxon>Trematoda</taxon>
        <taxon>Digenea</taxon>
        <taxon>Strigeidida</taxon>
        <taxon>Schistosomatoidea</taxon>
        <taxon>Schistosomatidae</taxon>
        <taxon>Schistosoma</taxon>
    </lineage>
</organism>
<name>A0A183MJ86_9TREM</name>
<sequence>MSASERKCGIQWTDRMQLDDLDFTNDLALLLHMQQQILEKTTSVAAVSASGSIIDEQGGSDADEKARISKTTATVCQSTSKSQYKYQNSSTVWGGNLESYENHHTEDTGVY</sequence>
<keyword evidence="2" id="KW-1185">Reference proteome</keyword>